<reference evidence="2" key="1">
    <citation type="submission" date="2019-08" db="EMBL/GenBank/DDBJ databases">
        <authorList>
            <person name="Kucharzyk K."/>
            <person name="Murdoch R.W."/>
            <person name="Higgins S."/>
            <person name="Loffler F."/>
        </authorList>
    </citation>
    <scope>NUCLEOTIDE SEQUENCE</scope>
</reference>
<name>A0A645EX21_9ZZZZ</name>
<sequence length="266" mass="28051">MLQILAEGSVLYKILIEQSAAHGKAPGIHAAHNIQPRLAADAAGQHAGQPAAGQKRGGQGLWVAVHIAVAQQVGAEGAGGLIPRLLRQHELGGALEDAGAFGDLAHKGHVLEAGGLDEVVDRVVEQGAHQMVEAAVHRQPGSPHAVLLGVGHHLQKGGLSGGLHEGAQLLHLLGREAHVLKAPVFHREILAGDKDLLCVFDGHVVAGEHDDDFVQHGQSFLSLPPPRRSVRVSCQSIGRGRQRAFDTARSPRHRPGRSRAWGCKCP</sequence>
<evidence type="ECO:0000313" key="2">
    <source>
        <dbReference type="EMBL" id="MPN06598.1"/>
    </source>
</evidence>
<organism evidence="2">
    <name type="scientific">bioreactor metagenome</name>
    <dbReference type="NCBI Taxonomy" id="1076179"/>
    <lineage>
        <taxon>unclassified sequences</taxon>
        <taxon>metagenomes</taxon>
        <taxon>ecological metagenomes</taxon>
    </lineage>
</organism>
<proteinExistence type="predicted"/>
<evidence type="ECO:0000256" key="1">
    <source>
        <dbReference type="SAM" id="MobiDB-lite"/>
    </source>
</evidence>
<comment type="caution">
    <text evidence="2">The sequence shown here is derived from an EMBL/GenBank/DDBJ whole genome shotgun (WGS) entry which is preliminary data.</text>
</comment>
<accession>A0A645EX21</accession>
<dbReference type="AlphaFoldDB" id="A0A645EX21"/>
<feature type="region of interest" description="Disordered" evidence="1">
    <location>
        <begin position="242"/>
        <end position="266"/>
    </location>
</feature>
<dbReference type="EMBL" id="VSSQ01052527">
    <property type="protein sequence ID" value="MPN06598.1"/>
    <property type="molecule type" value="Genomic_DNA"/>
</dbReference>
<protein>
    <submittedName>
        <fullName evidence="2">Uncharacterized protein</fullName>
    </submittedName>
</protein>
<gene>
    <name evidence="2" type="ORF">SDC9_153854</name>
</gene>